<organism evidence="10 11">
    <name type="scientific">Diploscapter pachys</name>
    <dbReference type="NCBI Taxonomy" id="2018661"/>
    <lineage>
        <taxon>Eukaryota</taxon>
        <taxon>Metazoa</taxon>
        <taxon>Ecdysozoa</taxon>
        <taxon>Nematoda</taxon>
        <taxon>Chromadorea</taxon>
        <taxon>Rhabditida</taxon>
        <taxon>Rhabditina</taxon>
        <taxon>Rhabditomorpha</taxon>
        <taxon>Rhabditoidea</taxon>
        <taxon>Rhabditidae</taxon>
        <taxon>Diploscapter</taxon>
    </lineage>
</organism>
<protein>
    <recommendedName>
        <fullName evidence="9">Homeobox domain-containing protein</fullName>
    </recommendedName>
</protein>
<dbReference type="GO" id="GO:0005634">
    <property type="term" value="C:nucleus"/>
    <property type="evidence" value="ECO:0007669"/>
    <property type="project" value="UniProtKB-SubCell"/>
</dbReference>
<dbReference type="Gene3D" id="1.10.10.60">
    <property type="entry name" value="Homeodomain-like"/>
    <property type="match status" value="1"/>
</dbReference>
<dbReference type="GO" id="GO:0048663">
    <property type="term" value="P:neuron fate commitment"/>
    <property type="evidence" value="ECO:0007669"/>
    <property type="project" value="UniProtKB-ARBA"/>
</dbReference>
<dbReference type="GO" id="GO:1990837">
    <property type="term" value="F:sequence-specific double-stranded DNA binding"/>
    <property type="evidence" value="ECO:0007669"/>
    <property type="project" value="TreeGrafter"/>
</dbReference>
<dbReference type="GO" id="GO:0007417">
    <property type="term" value="P:central nervous system development"/>
    <property type="evidence" value="ECO:0007669"/>
    <property type="project" value="TreeGrafter"/>
</dbReference>
<dbReference type="GO" id="GO:0048812">
    <property type="term" value="P:neuron projection morphogenesis"/>
    <property type="evidence" value="ECO:0007669"/>
    <property type="project" value="TreeGrafter"/>
</dbReference>
<dbReference type="PANTHER" id="PTHR24335:SF4">
    <property type="entry name" value="EXTRA-EXTRA"/>
    <property type="match status" value="1"/>
</dbReference>
<feature type="region of interest" description="Disordered" evidence="8">
    <location>
        <begin position="1"/>
        <end position="45"/>
    </location>
</feature>
<keyword evidence="4 6" id="KW-0371">Homeobox</keyword>
<feature type="domain" description="Homeobox" evidence="9">
    <location>
        <begin position="108"/>
        <end position="168"/>
    </location>
</feature>
<evidence type="ECO:0000256" key="4">
    <source>
        <dbReference type="ARBA" id="ARBA00023155"/>
    </source>
</evidence>
<keyword evidence="5 6" id="KW-0539">Nucleus</keyword>
<evidence type="ECO:0000256" key="5">
    <source>
        <dbReference type="ARBA" id="ARBA00023242"/>
    </source>
</evidence>
<comment type="caution">
    <text evidence="10">The sequence shown here is derived from an EMBL/GenBank/DDBJ whole genome shotgun (WGS) entry which is preliminary data.</text>
</comment>
<evidence type="ECO:0000259" key="9">
    <source>
        <dbReference type="PROSITE" id="PS50071"/>
    </source>
</evidence>
<dbReference type="OrthoDB" id="6159439at2759"/>
<dbReference type="GO" id="GO:0010468">
    <property type="term" value="P:regulation of gene expression"/>
    <property type="evidence" value="ECO:0007669"/>
    <property type="project" value="UniProtKB-ARBA"/>
</dbReference>
<dbReference type="SMART" id="SM00389">
    <property type="entry name" value="HOX"/>
    <property type="match status" value="1"/>
</dbReference>
<dbReference type="InterPro" id="IPR042768">
    <property type="entry name" value="MNX1/Ceh-12"/>
</dbReference>
<dbReference type="InterPro" id="IPR020479">
    <property type="entry name" value="HD_metazoa"/>
</dbReference>
<evidence type="ECO:0000256" key="8">
    <source>
        <dbReference type="SAM" id="MobiDB-lite"/>
    </source>
</evidence>
<evidence type="ECO:0000256" key="6">
    <source>
        <dbReference type="PROSITE-ProRule" id="PRU00108"/>
    </source>
</evidence>
<evidence type="ECO:0000313" key="10">
    <source>
        <dbReference type="EMBL" id="PAV65392.1"/>
    </source>
</evidence>
<evidence type="ECO:0000313" key="11">
    <source>
        <dbReference type="Proteomes" id="UP000218231"/>
    </source>
</evidence>
<accession>A0A2A2JUX3</accession>
<name>A0A2A2JUX3_9BILA</name>
<dbReference type="PRINTS" id="PR00024">
    <property type="entry name" value="HOMEOBOX"/>
</dbReference>
<dbReference type="AlphaFoldDB" id="A0A2A2JUX3"/>
<gene>
    <name evidence="10" type="ORF">WR25_19313</name>
</gene>
<keyword evidence="11" id="KW-1185">Reference proteome</keyword>
<dbReference type="PROSITE" id="PS50071">
    <property type="entry name" value="HOMEOBOX_2"/>
    <property type="match status" value="1"/>
</dbReference>
<keyword evidence="2" id="KW-0217">Developmental protein</keyword>
<dbReference type="SUPFAM" id="SSF46689">
    <property type="entry name" value="Homeodomain-like"/>
    <property type="match status" value="1"/>
</dbReference>
<sequence length="176" mass="20395">MFNSIDSLITPDPKFESEKEKADQSFPDREKSPSVETTPSRNQEFQFCGSPNSMTFTENQTGISLPQAMTSQFPHFEGLQYPLFMNAAIPPLLYDQLALTLGAWQTWGRMRRPRTQFTSEQLIELEKQFAESKYISRPRRYQLAQQLGLSETQIKIWLQNRRMKAKRNNTNCSTSS</sequence>
<dbReference type="PRINTS" id="PR00031">
    <property type="entry name" value="HTHREPRESSR"/>
</dbReference>
<reference evidence="10 11" key="1">
    <citation type="journal article" date="2017" name="Curr. Biol.">
        <title>Genome architecture and evolution of a unichromosomal asexual nematode.</title>
        <authorList>
            <person name="Fradin H."/>
            <person name="Zegar C."/>
            <person name="Gutwein M."/>
            <person name="Lucas J."/>
            <person name="Kovtun M."/>
            <person name="Corcoran D."/>
            <person name="Baugh L.R."/>
            <person name="Kiontke K."/>
            <person name="Gunsalus K."/>
            <person name="Fitch D.H."/>
            <person name="Piano F."/>
        </authorList>
    </citation>
    <scope>NUCLEOTIDE SEQUENCE [LARGE SCALE GENOMIC DNA]</scope>
    <source>
        <strain evidence="10">PF1309</strain>
    </source>
</reference>
<dbReference type="FunFam" id="1.10.10.60:FF:000417">
    <property type="entry name" value="Even-skipped homeobox 1"/>
    <property type="match status" value="1"/>
</dbReference>
<evidence type="ECO:0000256" key="1">
    <source>
        <dbReference type="ARBA" id="ARBA00004123"/>
    </source>
</evidence>
<dbReference type="Pfam" id="PF00046">
    <property type="entry name" value="Homeodomain"/>
    <property type="match status" value="1"/>
</dbReference>
<evidence type="ECO:0000256" key="7">
    <source>
        <dbReference type="RuleBase" id="RU000682"/>
    </source>
</evidence>
<comment type="subcellular location">
    <subcellularLocation>
        <location evidence="1 6 7">Nucleus</location>
    </subcellularLocation>
</comment>
<evidence type="ECO:0000256" key="3">
    <source>
        <dbReference type="ARBA" id="ARBA00023125"/>
    </source>
</evidence>
<proteinExistence type="predicted"/>
<dbReference type="InterPro" id="IPR001356">
    <property type="entry name" value="HD"/>
</dbReference>
<dbReference type="PANTHER" id="PTHR24335">
    <property type="entry name" value="MOTOR NEURON AND PANCREAS HOMEOBOX PROTEIN"/>
    <property type="match status" value="1"/>
</dbReference>
<dbReference type="CDD" id="cd00086">
    <property type="entry name" value="homeodomain"/>
    <property type="match status" value="1"/>
</dbReference>
<dbReference type="Proteomes" id="UP000218231">
    <property type="component" value="Unassembled WGS sequence"/>
</dbReference>
<dbReference type="InterPro" id="IPR009057">
    <property type="entry name" value="Homeodomain-like_sf"/>
</dbReference>
<feature type="compositionally biased region" description="Basic and acidic residues" evidence="8">
    <location>
        <begin position="13"/>
        <end position="33"/>
    </location>
</feature>
<feature type="compositionally biased region" description="Polar residues" evidence="8">
    <location>
        <begin position="34"/>
        <end position="45"/>
    </location>
</feature>
<evidence type="ECO:0000256" key="2">
    <source>
        <dbReference type="ARBA" id="ARBA00022473"/>
    </source>
</evidence>
<dbReference type="InterPro" id="IPR000047">
    <property type="entry name" value="HTH_motif"/>
</dbReference>
<dbReference type="EMBL" id="LIAE01010209">
    <property type="protein sequence ID" value="PAV65392.1"/>
    <property type="molecule type" value="Genomic_DNA"/>
</dbReference>
<dbReference type="STRING" id="2018661.A0A2A2JUX3"/>
<keyword evidence="3 6" id="KW-0238">DNA-binding</keyword>
<feature type="DNA-binding region" description="Homeobox" evidence="6">
    <location>
        <begin position="110"/>
        <end position="169"/>
    </location>
</feature>